<organism evidence="8 9">
    <name type="scientific">Thalassiosira oceanica</name>
    <name type="common">Marine diatom</name>
    <dbReference type="NCBI Taxonomy" id="159749"/>
    <lineage>
        <taxon>Eukaryota</taxon>
        <taxon>Sar</taxon>
        <taxon>Stramenopiles</taxon>
        <taxon>Ochrophyta</taxon>
        <taxon>Bacillariophyta</taxon>
        <taxon>Coscinodiscophyceae</taxon>
        <taxon>Thalassiosirophycidae</taxon>
        <taxon>Thalassiosirales</taxon>
        <taxon>Thalassiosiraceae</taxon>
        <taxon>Thalassiosira</taxon>
    </lineage>
</organism>
<comment type="similarity">
    <text evidence="2">Belongs to the oxygen-dependent FAD-linked oxidoreductase family.</text>
</comment>
<dbReference type="AlphaFoldDB" id="K0REK6"/>
<sequence length="764" mass="81893">MKTFTLPSAALAVGVFGGTVEASYRAVQSTSSTWREDLPWAALSSELTEGSLKDTSPSSYVEECLPEFEKPTAERTNWNLIDQPSGVCMSNAFQAFVDCWPESDAVSSEMAPQSLVANAAASSDDLDPPRLKEAMYDVDNPAFNVPSMVLHPRVASDAVAAVKFAAEHGLMISVKNSGHSWTGSSTRSNSLLLNMRQYESYSAEGIMPCDATVSKLTSDEYSDDLSDQPCRLAVARGKPGVIKVGGGENFGEVYISVREYNIANDFPFHAVGGSAATVSPQGWTWQGGLSGNTGGRTFGFGADQVLQIEMVIATGHHIKFGPTEWEEVDGGGAFPKTTKVSGVCNVEGEWKECDDDDDIPFEDFWSDLTQIPFCSGWGVVLSVYLQLHDYLPMEDIGIDNCPGLGFGALLSGSLDPILQAHANTFFFKFALDPTSLDFSEEQGRACSAPGPFLPLYGVSCYSDGIVQAVVEAWAVYMQEVLPPSRYNSTSIEEIKACLTSIQHEDYVSTLSTTPDGNPADSPPPAFSMSLGTVNALIPASWMLKNLDNGGFADLLTTLNVGTYHSFGGVSSVIADDQMNAVSDAHRGAGTMAFSLTADDDFFANIFPLLYDTSDKSNFPGFLGSNHANPLAQGPLKDDWTRACPQEWTAQQRQEKCISVQEAIYGTELLAKLEAIKEAVDPAGMFTCQYCIGDNKQSSTESSDLADDSGGDNSVQDDPPKIDTGDTVVADTAIESTGDESSGGINFLLTMSKWAIVLSSGALWM</sequence>
<dbReference type="SUPFAM" id="SSF56176">
    <property type="entry name" value="FAD-binding/transporter-associated domain-like"/>
    <property type="match status" value="1"/>
</dbReference>
<comment type="cofactor">
    <cofactor evidence="1">
        <name>FAD</name>
        <dbReference type="ChEBI" id="CHEBI:57692"/>
    </cofactor>
</comment>
<dbReference type="GO" id="GO:0016491">
    <property type="term" value="F:oxidoreductase activity"/>
    <property type="evidence" value="ECO:0007669"/>
    <property type="project" value="UniProtKB-KW"/>
</dbReference>
<feature type="domain" description="FAD-binding PCMH-type" evidence="7">
    <location>
        <begin position="142"/>
        <end position="390"/>
    </location>
</feature>
<dbReference type="PROSITE" id="PS51387">
    <property type="entry name" value="FAD_PCMH"/>
    <property type="match status" value="1"/>
</dbReference>
<evidence type="ECO:0000256" key="1">
    <source>
        <dbReference type="ARBA" id="ARBA00001974"/>
    </source>
</evidence>
<evidence type="ECO:0000259" key="7">
    <source>
        <dbReference type="PROSITE" id="PS51387"/>
    </source>
</evidence>
<proteinExistence type="inferred from homology"/>
<dbReference type="InterPro" id="IPR016167">
    <property type="entry name" value="FAD-bd_PCMH_sub1"/>
</dbReference>
<name>K0REK6_THAOC</name>
<dbReference type="PANTHER" id="PTHR42973:SF39">
    <property type="entry name" value="FAD-BINDING PCMH-TYPE DOMAIN-CONTAINING PROTEIN"/>
    <property type="match status" value="1"/>
</dbReference>
<dbReference type="Gene3D" id="3.30.465.10">
    <property type="match status" value="1"/>
</dbReference>
<evidence type="ECO:0000256" key="3">
    <source>
        <dbReference type="ARBA" id="ARBA00022630"/>
    </source>
</evidence>
<dbReference type="Proteomes" id="UP000266841">
    <property type="component" value="Unassembled WGS sequence"/>
</dbReference>
<dbReference type="Gene3D" id="3.30.43.10">
    <property type="entry name" value="Uridine Diphospho-n-acetylenolpyruvylglucosamine Reductase, domain 2"/>
    <property type="match status" value="1"/>
</dbReference>
<dbReference type="GO" id="GO:0071949">
    <property type="term" value="F:FAD binding"/>
    <property type="evidence" value="ECO:0007669"/>
    <property type="project" value="InterPro"/>
</dbReference>
<keyword evidence="4" id="KW-0274">FAD</keyword>
<keyword evidence="9" id="KW-1185">Reference proteome</keyword>
<dbReference type="InterPro" id="IPR050416">
    <property type="entry name" value="FAD-linked_Oxidoreductase"/>
</dbReference>
<dbReference type="PANTHER" id="PTHR42973">
    <property type="entry name" value="BINDING OXIDOREDUCTASE, PUTATIVE (AFU_ORTHOLOGUE AFUA_1G17690)-RELATED"/>
    <property type="match status" value="1"/>
</dbReference>
<feature type="region of interest" description="Disordered" evidence="6">
    <location>
        <begin position="698"/>
        <end position="724"/>
    </location>
</feature>
<evidence type="ECO:0000256" key="5">
    <source>
        <dbReference type="ARBA" id="ARBA00023002"/>
    </source>
</evidence>
<gene>
    <name evidence="8" type="ORF">THAOC_28624</name>
</gene>
<accession>K0REK6</accession>
<keyword evidence="5" id="KW-0560">Oxidoreductase</keyword>
<dbReference type="InterPro" id="IPR016169">
    <property type="entry name" value="FAD-bd_PCMH_sub2"/>
</dbReference>
<dbReference type="OrthoDB" id="45612at2759"/>
<evidence type="ECO:0000313" key="9">
    <source>
        <dbReference type="Proteomes" id="UP000266841"/>
    </source>
</evidence>
<evidence type="ECO:0000256" key="6">
    <source>
        <dbReference type="SAM" id="MobiDB-lite"/>
    </source>
</evidence>
<reference evidence="8 9" key="1">
    <citation type="journal article" date="2012" name="Genome Biol.">
        <title>Genome and low-iron response of an oceanic diatom adapted to chronic iron limitation.</title>
        <authorList>
            <person name="Lommer M."/>
            <person name="Specht M."/>
            <person name="Roy A.S."/>
            <person name="Kraemer L."/>
            <person name="Andreson R."/>
            <person name="Gutowska M.A."/>
            <person name="Wolf J."/>
            <person name="Bergner S.V."/>
            <person name="Schilhabel M.B."/>
            <person name="Klostermeier U.C."/>
            <person name="Beiko R.G."/>
            <person name="Rosenstiel P."/>
            <person name="Hippler M."/>
            <person name="Laroche J."/>
        </authorList>
    </citation>
    <scope>NUCLEOTIDE SEQUENCE [LARGE SCALE GENOMIC DNA]</scope>
    <source>
        <strain evidence="8 9">CCMP1005</strain>
    </source>
</reference>
<protein>
    <recommendedName>
        <fullName evidence="7">FAD-binding PCMH-type domain-containing protein</fullName>
    </recommendedName>
</protein>
<dbReference type="InterPro" id="IPR036318">
    <property type="entry name" value="FAD-bd_PCMH-like_sf"/>
</dbReference>
<comment type="caution">
    <text evidence="8">The sequence shown here is derived from an EMBL/GenBank/DDBJ whole genome shotgun (WGS) entry which is preliminary data.</text>
</comment>
<keyword evidence="3" id="KW-0285">Flavoprotein</keyword>
<evidence type="ECO:0000256" key="2">
    <source>
        <dbReference type="ARBA" id="ARBA00005466"/>
    </source>
</evidence>
<dbReference type="InterPro" id="IPR016166">
    <property type="entry name" value="FAD-bd_PCMH"/>
</dbReference>
<evidence type="ECO:0000313" key="8">
    <source>
        <dbReference type="EMBL" id="EJK52138.1"/>
    </source>
</evidence>
<evidence type="ECO:0000256" key="4">
    <source>
        <dbReference type="ARBA" id="ARBA00022827"/>
    </source>
</evidence>
<dbReference type="EMBL" id="AGNL01040359">
    <property type="protein sequence ID" value="EJK52138.1"/>
    <property type="molecule type" value="Genomic_DNA"/>
</dbReference>